<feature type="compositionally biased region" description="Basic and acidic residues" evidence="5">
    <location>
        <begin position="1572"/>
        <end position="1591"/>
    </location>
</feature>
<proteinExistence type="inferred from homology"/>
<dbReference type="InterPro" id="IPR007854">
    <property type="entry name" value="Fip1_dom"/>
</dbReference>
<feature type="compositionally biased region" description="Basic and acidic residues" evidence="5">
    <location>
        <begin position="328"/>
        <end position="339"/>
    </location>
</feature>
<feature type="compositionally biased region" description="Basic and acidic residues" evidence="5">
    <location>
        <begin position="933"/>
        <end position="957"/>
    </location>
</feature>
<comment type="similarity">
    <text evidence="2">Belongs to the FIP1 family.</text>
</comment>
<feature type="compositionally biased region" description="Basic and acidic residues" evidence="5">
    <location>
        <begin position="1301"/>
        <end position="1404"/>
    </location>
</feature>
<feature type="compositionally biased region" description="Basic and acidic residues" evidence="5">
    <location>
        <begin position="1470"/>
        <end position="1492"/>
    </location>
</feature>
<evidence type="ECO:0000259" key="6">
    <source>
        <dbReference type="Pfam" id="PF05182"/>
    </source>
</evidence>
<gene>
    <name evidence="7" type="ORF">KI387_022604</name>
</gene>
<dbReference type="EMBL" id="JAHRHJ020000005">
    <property type="protein sequence ID" value="KAH9313977.1"/>
    <property type="molecule type" value="Genomic_DNA"/>
</dbReference>
<sequence length="1663" mass="191567">MEEEDEFGDLYADVFVENSIAYANNPPAFLTSKLIYGQFDDDDDEEAVLYGKPSPSSSQGQQVSRESQPVAREDDDFDLNGSGSEAPGVAGHVDASEQDAEAGKSEMEWNYSEADEFDAAATQASAQDIFVENPEIKEDEFFDENGETSVQEAPIERGGREDSVHASAESGENNMPQYGKENGSPEVNNSIPGIGMVSAGTTSIPGISGYHEDGGEGNGDNFVAEGSERQELMPTPEMAGIQNQDVQMRDEWDSDSEDDLQIVLNDDRAMYQNLERGDRDFEEGSEDEDGDDLVIVADDNHPIEEQDWVTETQLPLDGIASTSGDKTSPTEKIGDDKGQNGKVTVGIGNGGIPRVGYGNQHYHPHYSYKYVRPGAATIPGGPLSASGAVQSHIRPPISSGSLWGPGKGVPTTGRGDWIAGGGRGAMQRASLLMPGMPSWSGVPGGRAFQNTFEFTLPPSKTIFEIDVDSFEEKQWRHPGIDITDFFNFNLDEDGWKQYCKQLEQLRLEATMQSKIRVYESGRSEQEYDPDLPPELAAAAGLPETFGESAQNRPSDLGSSVPGRGRGMGRGRAPIPTGRAIQVEGGGCERRPSVDFRRPRFHDSDAVIEIVLQDASMDNTTDPLRVPEGGNDATEKEESEREDHDFEGDQKQDNPEYFLQTHHTESWERVNDDRKTSPGGVLIHRTLHHGDGILPLPPEPPFPCQPGSVVGPSVFSSRILDQRHDNRRSHMMKPNKGFAQLGHERDNGIVANQDMRRGRADNFRKERIGNGVERAWSPEIGPMMDDIERKPTPDVRCINLEQQAVEDMHVDSRSDGQSKPNSEMKGEEYTPDDHGSVHSVKGQKLSSHESPVPTGGYAHRFKSSKSGNSKADSGNSRAYSKDRGNSRDYTRRRGNVEEEITQYRPQKRAAKDGNKLQFDEDSHLYQDYSWNSRHNNEKDSRHQKSRENLNHRGDDQYLHADREEVYHRRVKDEWIDRHKERDEHVKPWHGKNEDLRILREKDEDSWRRDNLLKDVGLQHRDRRQNTERDERQEHSLPRKRKDEDDLRAQLDREDAWRREKEGDGTARQEKVDDPYIRKKDEYLPLKERVDKDELSRNTREREDMGGEKNEKADDSRRRRKEEDLRRKERLDKDQSIRDHREREDMGHEKNERDGGYIRRKDEDTRKRERSDKDIGLREIRDRDDMHREKHERDEEYLRRKEEDLHRRERADKDEGLRDLRDREDISREKPERDDDYHFRRREEESRRRNILDDSRMRKQRDDSWRRREKEDENWRKPGVEETHSRREREDDKSILAGRSRRHSEEKMWHGSDRERGRSREEASLSSIDKDRLKEKRRNEEPRVKVKDRVDETGRSRHHERDDLYSRMDRSARLDRSHPRYDHTGSGHSAEDQKLYREKRTLDHRNGLVSSLVDDRGRHDQAATKRRKTEDYYSAHHEKKASDRSTEDQESGSVWTGHADRRTHNRIMSSELPKRMHEHEGSDRNISKLKRLADDSVSEDEQGRRGRSKLERWTSHKDKDDANVWHGDARKNHKMPVNHEEPTARKEEETNVDSSFDPESKQKAGMECPQSQEGEERITDQEDKEAISDEPAHVAEGTQTDTDKSGNRQHFEAVAKLEKRRERFKQPIQNEKDSQKKADNEILLENETDEVKQERPARKRRWGSN</sequence>
<feature type="domain" description="Pre-mRNA polyadenylation factor Fip1" evidence="6">
    <location>
        <begin position="464"/>
        <end position="506"/>
    </location>
</feature>
<feature type="compositionally biased region" description="Low complexity" evidence="5">
    <location>
        <begin position="53"/>
        <end position="64"/>
    </location>
</feature>
<keyword evidence="8" id="KW-1185">Reference proteome</keyword>
<protein>
    <recommendedName>
        <fullName evidence="6">Pre-mRNA polyadenylation factor Fip1 domain-containing protein</fullName>
    </recommendedName>
</protein>
<reference evidence="7 8" key="1">
    <citation type="journal article" date="2021" name="Nat. Plants">
        <title>The Taxus genome provides insights into paclitaxel biosynthesis.</title>
        <authorList>
            <person name="Xiong X."/>
            <person name="Gou J."/>
            <person name="Liao Q."/>
            <person name="Li Y."/>
            <person name="Zhou Q."/>
            <person name="Bi G."/>
            <person name="Li C."/>
            <person name="Du R."/>
            <person name="Wang X."/>
            <person name="Sun T."/>
            <person name="Guo L."/>
            <person name="Liang H."/>
            <person name="Lu P."/>
            <person name="Wu Y."/>
            <person name="Zhang Z."/>
            <person name="Ro D.K."/>
            <person name="Shang Y."/>
            <person name="Huang S."/>
            <person name="Yan J."/>
        </authorList>
    </citation>
    <scope>NUCLEOTIDE SEQUENCE [LARGE SCALE GENOMIC DNA]</scope>
    <source>
        <strain evidence="7">Ta-2019</strain>
    </source>
</reference>
<feature type="compositionally biased region" description="Basic and acidic residues" evidence="5">
    <location>
        <begin position="1016"/>
        <end position="1292"/>
    </location>
</feature>
<feature type="region of interest" description="Disordered" evidence="5">
    <location>
        <begin position="317"/>
        <end position="341"/>
    </location>
</feature>
<feature type="region of interest" description="Disordered" evidence="5">
    <location>
        <begin position="45"/>
        <end position="114"/>
    </location>
</feature>
<dbReference type="Pfam" id="PF05182">
    <property type="entry name" value="Fip1"/>
    <property type="match status" value="1"/>
</dbReference>
<feature type="compositionally biased region" description="Acidic residues" evidence="5">
    <location>
        <begin position="137"/>
        <end position="146"/>
    </location>
</feature>
<feature type="region of interest" description="Disordered" evidence="5">
    <location>
        <begin position="1016"/>
        <end position="1663"/>
    </location>
</feature>
<feature type="compositionally biased region" description="Basic and acidic residues" evidence="5">
    <location>
        <begin position="805"/>
        <end position="835"/>
    </location>
</feature>
<dbReference type="OMA" id="HGDGILP"/>
<feature type="region of interest" description="Disordered" evidence="5">
    <location>
        <begin position="132"/>
        <end position="243"/>
    </location>
</feature>
<feature type="region of interest" description="Disordered" evidence="5">
    <location>
        <begin position="803"/>
        <end position="914"/>
    </location>
</feature>
<feature type="compositionally biased region" description="Basic and acidic residues" evidence="5">
    <location>
        <begin position="586"/>
        <end position="595"/>
    </location>
</feature>
<keyword evidence="4" id="KW-0539">Nucleus</keyword>
<dbReference type="InterPro" id="IPR044976">
    <property type="entry name" value="FIPS5/FIPS3-like"/>
</dbReference>
<feature type="region of interest" description="Disordered" evidence="5">
    <location>
        <begin position="926"/>
        <end position="957"/>
    </location>
</feature>
<feature type="compositionally biased region" description="Basic and acidic residues" evidence="5">
    <location>
        <begin position="878"/>
        <end position="895"/>
    </location>
</feature>
<evidence type="ECO:0000256" key="5">
    <source>
        <dbReference type="SAM" id="MobiDB-lite"/>
    </source>
</evidence>
<feature type="compositionally biased region" description="Basic and acidic residues" evidence="5">
    <location>
        <begin position="632"/>
        <end position="653"/>
    </location>
</feature>
<feature type="compositionally biased region" description="Polar residues" evidence="5">
    <location>
        <begin position="863"/>
        <end position="877"/>
    </location>
</feature>
<feature type="compositionally biased region" description="Basic and acidic residues" evidence="5">
    <location>
        <begin position="1411"/>
        <end position="1445"/>
    </location>
</feature>
<feature type="region of interest" description="Disordered" evidence="5">
    <location>
        <begin position="545"/>
        <end position="595"/>
    </location>
</feature>
<comment type="subcellular location">
    <subcellularLocation>
        <location evidence="1">Nucleus</location>
    </subcellularLocation>
</comment>
<comment type="caution">
    <text evidence="7">The sequence shown here is derived from an EMBL/GenBank/DDBJ whole genome shotgun (WGS) entry which is preliminary data.</text>
</comment>
<feature type="compositionally biased region" description="Basic and acidic residues" evidence="5">
    <location>
        <begin position="1535"/>
        <end position="1547"/>
    </location>
</feature>
<feature type="compositionally biased region" description="Basic and acidic residues" evidence="5">
    <location>
        <begin position="1499"/>
        <end position="1528"/>
    </location>
</feature>
<feature type="compositionally biased region" description="Basic and acidic residues" evidence="5">
    <location>
        <begin position="154"/>
        <end position="164"/>
    </location>
</feature>
<evidence type="ECO:0000313" key="8">
    <source>
        <dbReference type="Proteomes" id="UP000824469"/>
    </source>
</evidence>
<dbReference type="GO" id="GO:0005634">
    <property type="term" value="C:nucleus"/>
    <property type="evidence" value="ECO:0007669"/>
    <property type="project" value="UniProtKB-SubCell"/>
</dbReference>
<keyword evidence="3" id="KW-0507">mRNA processing</keyword>
<evidence type="ECO:0000256" key="1">
    <source>
        <dbReference type="ARBA" id="ARBA00004123"/>
    </source>
</evidence>
<name>A0AA38G0G8_TAXCH</name>
<evidence type="ECO:0000313" key="7">
    <source>
        <dbReference type="EMBL" id="KAH9313977.1"/>
    </source>
</evidence>
<evidence type="ECO:0000256" key="2">
    <source>
        <dbReference type="ARBA" id="ARBA00007459"/>
    </source>
</evidence>
<accession>A0AA38G0G8</accession>
<dbReference type="PANTHER" id="PTHR36884">
    <property type="entry name" value="FIP1[III]-LIKE PROTEIN"/>
    <property type="match status" value="1"/>
</dbReference>
<dbReference type="PANTHER" id="PTHR36884:SF4">
    <property type="entry name" value="FIP1[III]-LIKE PROTEIN"/>
    <property type="match status" value="1"/>
</dbReference>
<organism evidence="7 8">
    <name type="scientific">Taxus chinensis</name>
    <name type="common">Chinese yew</name>
    <name type="synonym">Taxus wallichiana var. chinensis</name>
    <dbReference type="NCBI Taxonomy" id="29808"/>
    <lineage>
        <taxon>Eukaryota</taxon>
        <taxon>Viridiplantae</taxon>
        <taxon>Streptophyta</taxon>
        <taxon>Embryophyta</taxon>
        <taxon>Tracheophyta</taxon>
        <taxon>Spermatophyta</taxon>
        <taxon>Pinopsida</taxon>
        <taxon>Pinidae</taxon>
        <taxon>Conifers II</taxon>
        <taxon>Cupressales</taxon>
        <taxon>Taxaceae</taxon>
        <taxon>Taxus</taxon>
    </lineage>
</organism>
<feature type="compositionally biased region" description="Polar residues" evidence="5">
    <location>
        <begin position="547"/>
        <end position="557"/>
    </location>
</feature>
<evidence type="ECO:0000256" key="3">
    <source>
        <dbReference type="ARBA" id="ARBA00022664"/>
    </source>
</evidence>
<dbReference type="GO" id="GO:0006397">
    <property type="term" value="P:mRNA processing"/>
    <property type="evidence" value="ECO:0007669"/>
    <property type="project" value="UniProtKB-KW"/>
</dbReference>
<feature type="compositionally biased region" description="Basic and acidic residues" evidence="5">
    <location>
        <begin position="1599"/>
        <end position="1638"/>
    </location>
</feature>
<feature type="region of interest" description="Disordered" evidence="5">
    <location>
        <begin position="611"/>
        <end position="654"/>
    </location>
</feature>
<evidence type="ECO:0000256" key="4">
    <source>
        <dbReference type="ARBA" id="ARBA00023242"/>
    </source>
</evidence>
<dbReference type="Proteomes" id="UP000824469">
    <property type="component" value="Unassembled WGS sequence"/>
</dbReference>